<dbReference type="InterPro" id="IPR050612">
    <property type="entry name" value="Prok_Mopterin_Oxidored"/>
</dbReference>
<proteinExistence type="inferred from homology"/>
<dbReference type="InterPro" id="IPR009010">
    <property type="entry name" value="Asp_de-COase-like_dom_sf"/>
</dbReference>
<evidence type="ECO:0000256" key="2">
    <source>
        <dbReference type="ARBA" id="ARBA00022723"/>
    </source>
</evidence>
<dbReference type="PANTHER" id="PTHR43742">
    <property type="entry name" value="TRIMETHYLAMINE-N-OXIDE REDUCTASE"/>
    <property type="match status" value="1"/>
</dbReference>
<dbReference type="PROSITE" id="PS51669">
    <property type="entry name" value="4FE4S_MOW_BIS_MGD"/>
    <property type="match status" value="1"/>
</dbReference>
<name>A0A5S9QEZ1_9GAMM</name>
<dbReference type="GO" id="GO:0046872">
    <property type="term" value="F:metal ion binding"/>
    <property type="evidence" value="ECO:0007669"/>
    <property type="project" value="UniProtKB-KW"/>
</dbReference>
<dbReference type="EMBL" id="CACSII010000019">
    <property type="protein sequence ID" value="CAA0117105.1"/>
    <property type="molecule type" value="Genomic_DNA"/>
</dbReference>
<dbReference type="Gene3D" id="2.40.40.20">
    <property type="match status" value="1"/>
</dbReference>
<reference evidence="6 7" key="1">
    <citation type="submission" date="2019-11" db="EMBL/GenBank/DDBJ databases">
        <authorList>
            <person name="Holert J."/>
        </authorList>
    </citation>
    <scope>NUCLEOTIDE SEQUENCE [LARGE SCALE GENOMIC DNA]</scope>
    <source>
        <strain evidence="6">BC5_2</strain>
    </source>
</reference>
<gene>
    <name evidence="6" type="primary">psrA</name>
    <name evidence="6" type="ORF">DPBNPPHM_02191</name>
</gene>
<comment type="similarity">
    <text evidence="1">Belongs to the prokaryotic molybdopterin-containing oxidoreductase family.</text>
</comment>
<organism evidence="6 7">
    <name type="scientific">BD1-7 clade bacterium</name>
    <dbReference type="NCBI Taxonomy" id="2029982"/>
    <lineage>
        <taxon>Bacteria</taxon>
        <taxon>Pseudomonadati</taxon>
        <taxon>Pseudomonadota</taxon>
        <taxon>Gammaproteobacteria</taxon>
        <taxon>Cellvibrionales</taxon>
        <taxon>Spongiibacteraceae</taxon>
        <taxon>BD1-7 clade</taxon>
    </lineage>
</organism>
<protein>
    <submittedName>
        <fullName evidence="6">Polysulfide reductase chain A</fullName>
    </submittedName>
</protein>
<keyword evidence="2" id="KW-0479">Metal-binding</keyword>
<dbReference type="Gene3D" id="3.40.228.10">
    <property type="entry name" value="Dimethylsulfoxide Reductase, domain 2"/>
    <property type="match status" value="1"/>
</dbReference>
<dbReference type="SUPFAM" id="SSF53706">
    <property type="entry name" value="Formate dehydrogenase/DMSO reductase, domains 1-3"/>
    <property type="match status" value="1"/>
</dbReference>
<dbReference type="Pfam" id="PF04879">
    <property type="entry name" value="Molybdop_Fe4S4"/>
    <property type="match status" value="1"/>
</dbReference>
<dbReference type="Pfam" id="PF00384">
    <property type="entry name" value="Molybdopterin"/>
    <property type="match status" value="1"/>
</dbReference>
<dbReference type="Gene3D" id="2.20.25.90">
    <property type="entry name" value="ADC-like domains"/>
    <property type="match status" value="1"/>
</dbReference>
<dbReference type="InterPro" id="IPR006656">
    <property type="entry name" value="Mopterin_OxRdtase"/>
</dbReference>
<evidence type="ECO:0000256" key="4">
    <source>
        <dbReference type="ARBA" id="ARBA00023014"/>
    </source>
</evidence>
<dbReference type="OrthoDB" id="9815647at2"/>
<dbReference type="GO" id="GO:0043546">
    <property type="term" value="F:molybdopterin cofactor binding"/>
    <property type="evidence" value="ECO:0007669"/>
    <property type="project" value="InterPro"/>
</dbReference>
<feature type="domain" description="4Fe-4S Mo/W bis-MGD-type" evidence="5">
    <location>
        <begin position="1"/>
        <end position="57"/>
    </location>
</feature>
<dbReference type="Gene3D" id="3.40.50.740">
    <property type="match status" value="1"/>
</dbReference>
<evidence type="ECO:0000313" key="7">
    <source>
        <dbReference type="Proteomes" id="UP000434580"/>
    </source>
</evidence>
<dbReference type="SUPFAM" id="SSF50692">
    <property type="entry name" value="ADC-like"/>
    <property type="match status" value="1"/>
</dbReference>
<sequence>METKHTFCRICESSCGLEVDIDNGQIENIRPNKSHIGTLGFSCMKGLYQHKMYDSGDRLTHPLKRQGDSFVEISWEQAFKEIGANVKRQRKVSKQSTAMYVGTAAGFSILHPIFAEGFMQGLESHNIYSSSTQDCANRFASAAEMYGFPFFQPFVDLDNVECMLVIGTNPVVSKWTFLQVAHPVKRLKELKARGAKTIFIDPRLTESAKVGTEHHFIRPNTDVFFFLSFLNEIFTNHTLDTQHIQQHMTGLESLHELSQDWTPEKAFEVTNIPADEMRDIVNTFVTAKGAAIVTGTGLGMGKNGTLSHWLAECINAITGNLDRKGGTLVGRGIFDFPEFARKNDLFMRSKRSRIGGFRELNGGFPGGILADEILTPGTDQIKSLFVTGGNPLLTMANGERLKKAFESLEMLVVTDIYMNETASMADYVLPATSPLQRPDLPFIFPLFLGMQSKPYLAATDAIVPIQGEQKDEATIYFELAKACGVSLFNNKGLQIALRAMEQGNRLTSMGKNTGIPQKFILDLMLRLSKNGSFKSVAAQPDGKPLRGAIPGDFLSTRPLFDDRKIRLAPSEFIAEAHHLNDIFNAEKATQASGQLRLISKRVHSTHNSWTQNVEELTNGRHNQTNYLYLHPMDAEAKGVQNGDPVDVESTAGKVRLPVKLSSDLMPGTAAMQHGWGHQQAKGLSVASKLSGVNVNILASDGPENIEKISGMVHLTGIPVSVNRATGDIDSGSWSGITETI</sequence>
<dbReference type="SMART" id="SM00926">
    <property type="entry name" value="Molybdop_Fe4S4"/>
    <property type="match status" value="1"/>
</dbReference>
<accession>A0A5S9QEZ1</accession>
<keyword evidence="3" id="KW-0408">Iron</keyword>
<dbReference type="Proteomes" id="UP000434580">
    <property type="component" value="Unassembled WGS sequence"/>
</dbReference>
<dbReference type="Pfam" id="PF01568">
    <property type="entry name" value="Molydop_binding"/>
    <property type="match status" value="1"/>
</dbReference>
<evidence type="ECO:0000259" key="5">
    <source>
        <dbReference type="PROSITE" id="PS51669"/>
    </source>
</evidence>
<dbReference type="InterPro" id="IPR006657">
    <property type="entry name" value="MoPterin_dinucl-bd_dom"/>
</dbReference>
<dbReference type="PANTHER" id="PTHR43742:SF2">
    <property type="entry name" value="ASSIMILATORY NITRATE REDUCTASE CATALYTIC SUBUNIT"/>
    <property type="match status" value="1"/>
</dbReference>
<evidence type="ECO:0000313" key="6">
    <source>
        <dbReference type="EMBL" id="CAA0117105.1"/>
    </source>
</evidence>
<dbReference type="GO" id="GO:0051536">
    <property type="term" value="F:iron-sulfur cluster binding"/>
    <property type="evidence" value="ECO:0007669"/>
    <property type="project" value="UniProtKB-KW"/>
</dbReference>
<dbReference type="InterPro" id="IPR006963">
    <property type="entry name" value="Mopterin_OxRdtase_4Fe-4S_dom"/>
</dbReference>
<dbReference type="AlphaFoldDB" id="A0A5S9QEZ1"/>
<evidence type="ECO:0000256" key="3">
    <source>
        <dbReference type="ARBA" id="ARBA00023004"/>
    </source>
</evidence>
<keyword evidence="4" id="KW-0411">Iron-sulfur</keyword>
<evidence type="ECO:0000256" key="1">
    <source>
        <dbReference type="ARBA" id="ARBA00010312"/>
    </source>
</evidence>
<dbReference type="GO" id="GO:0016491">
    <property type="term" value="F:oxidoreductase activity"/>
    <property type="evidence" value="ECO:0007669"/>
    <property type="project" value="InterPro"/>
</dbReference>